<keyword evidence="2" id="KW-1185">Reference proteome</keyword>
<name>A0A0H2RFX0_9AGAM</name>
<proteinExistence type="predicted"/>
<reference evidence="1 2" key="1">
    <citation type="submission" date="2015-04" db="EMBL/GenBank/DDBJ databases">
        <title>Complete genome sequence of Schizopora paradoxa KUC8140, a cosmopolitan wood degrader in East Asia.</title>
        <authorList>
            <consortium name="DOE Joint Genome Institute"/>
            <person name="Min B."/>
            <person name="Park H."/>
            <person name="Jang Y."/>
            <person name="Kim J.-J."/>
            <person name="Kim K.H."/>
            <person name="Pangilinan J."/>
            <person name="Lipzen A."/>
            <person name="Riley R."/>
            <person name="Grigoriev I.V."/>
            <person name="Spatafora J.W."/>
            <person name="Choi I.-G."/>
        </authorList>
    </citation>
    <scope>NUCLEOTIDE SEQUENCE [LARGE SCALE GENOMIC DNA]</scope>
    <source>
        <strain evidence="1 2">KUC8140</strain>
    </source>
</reference>
<sequence length="58" mass="6656">MVTDGNDNEIELLWTAPSSHSPAAVTFVAFDREARVLCVEEVVVFTRCDEMRRIDKER</sequence>
<organism evidence="1 2">
    <name type="scientific">Schizopora paradoxa</name>
    <dbReference type="NCBI Taxonomy" id="27342"/>
    <lineage>
        <taxon>Eukaryota</taxon>
        <taxon>Fungi</taxon>
        <taxon>Dikarya</taxon>
        <taxon>Basidiomycota</taxon>
        <taxon>Agaricomycotina</taxon>
        <taxon>Agaricomycetes</taxon>
        <taxon>Hymenochaetales</taxon>
        <taxon>Schizoporaceae</taxon>
        <taxon>Schizopora</taxon>
    </lineage>
</organism>
<gene>
    <name evidence="1" type="ORF">SCHPADRAFT_906880</name>
</gene>
<dbReference type="InParanoid" id="A0A0H2RFX0"/>
<evidence type="ECO:0000313" key="2">
    <source>
        <dbReference type="Proteomes" id="UP000053477"/>
    </source>
</evidence>
<protein>
    <submittedName>
        <fullName evidence="1">Uncharacterized protein</fullName>
    </submittedName>
</protein>
<dbReference type="Proteomes" id="UP000053477">
    <property type="component" value="Unassembled WGS sequence"/>
</dbReference>
<dbReference type="AlphaFoldDB" id="A0A0H2RFX0"/>
<dbReference type="EMBL" id="KQ086026">
    <property type="protein sequence ID" value="KLO10442.1"/>
    <property type="molecule type" value="Genomic_DNA"/>
</dbReference>
<accession>A0A0H2RFX0</accession>
<evidence type="ECO:0000313" key="1">
    <source>
        <dbReference type="EMBL" id="KLO10442.1"/>
    </source>
</evidence>